<comment type="caution">
    <text evidence="1">The sequence shown here is derived from an EMBL/GenBank/DDBJ whole genome shotgun (WGS) entry which is preliminary data.</text>
</comment>
<reference evidence="1 2" key="1">
    <citation type="submission" date="2013-05" db="EMBL/GenBank/DDBJ databases">
        <title>Draft genome sequence of Rubidibacter lacunae KORDI 51-2.</title>
        <authorList>
            <person name="Choi D.H."/>
            <person name="Noh J.H."/>
            <person name="Kwon K.-K."/>
            <person name="Lee J.-H."/>
            <person name="Ryu J.-Y."/>
        </authorList>
    </citation>
    <scope>NUCLEOTIDE SEQUENCE [LARGE SCALE GENOMIC DNA]</scope>
    <source>
        <strain evidence="1 2">KORDI 51-2</strain>
    </source>
</reference>
<evidence type="ECO:0000313" key="1">
    <source>
        <dbReference type="EMBL" id="ERN41511.1"/>
    </source>
</evidence>
<name>U5DIL6_9CHRO</name>
<keyword evidence="2" id="KW-1185">Reference proteome</keyword>
<sequence length="92" mass="10349">MLWNGRSLCSFASFPLNNKRAAATAIKCFIIPNISDWVSFALPLQANTDKLNVLFLHSEYKCEAQFPHARFGAKYLNMTEKFSQIESALGFG</sequence>
<proteinExistence type="predicted"/>
<protein>
    <submittedName>
        <fullName evidence="1">Uncharacterized protein</fullName>
    </submittedName>
</protein>
<dbReference type="Proteomes" id="UP000016960">
    <property type="component" value="Unassembled WGS sequence"/>
</dbReference>
<gene>
    <name evidence="1" type="ORF">KR51_00020910</name>
</gene>
<organism evidence="1 2">
    <name type="scientific">Rubidibacter lacunae KORDI 51-2</name>
    <dbReference type="NCBI Taxonomy" id="582515"/>
    <lineage>
        <taxon>Bacteria</taxon>
        <taxon>Bacillati</taxon>
        <taxon>Cyanobacteriota</taxon>
        <taxon>Cyanophyceae</taxon>
        <taxon>Oscillatoriophycideae</taxon>
        <taxon>Chroococcales</taxon>
        <taxon>Aphanothecaceae</taxon>
        <taxon>Rubidibacter</taxon>
    </lineage>
</organism>
<accession>U5DIL6</accession>
<evidence type="ECO:0000313" key="2">
    <source>
        <dbReference type="Proteomes" id="UP000016960"/>
    </source>
</evidence>
<dbReference type="EMBL" id="ASSJ01000049">
    <property type="protein sequence ID" value="ERN41511.1"/>
    <property type="molecule type" value="Genomic_DNA"/>
</dbReference>
<dbReference type="InParanoid" id="U5DIL6"/>
<dbReference type="AlphaFoldDB" id="U5DIL6"/>